<name>A0ABU9SSQ7_9ALTE</name>
<proteinExistence type="predicted"/>
<feature type="domain" description="NAD(P)-binding" evidence="1">
    <location>
        <begin position="7"/>
        <end position="197"/>
    </location>
</feature>
<accession>A0ABU9SSQ7</accession>
<dbReference type="Gene3D" id="3.40.50.720">
    <property type="entry name" value="NAD(P)-binding Rossmann-like Domain"/>
    <property type="match status" value="1"/>
</dbReference>
<dbReference type="RefSeq" id="WP_342881176.1">
    <property type="nucleotide sequence ID" value="NZ_JBBMQS010000003.1"/>
</dbReference>
<organism evidence="2 3">
    <name type="scientific">Paraglaciecola mesophila</name>
    <dbReference type="NCBI Taxonomy" id="197222"/>
    <lineage>
        <taxon>Bacteria</taxon>
        <taxon>Pseudomonadati</taxon>
        <taxon>Pseudomonadota</taxon>
        <taxon>Gammaproteobacteria</taxon>
        <taxon>Alteromonadales</taxon>
        <taxon>Alteromonadaceae</taxon>
        <taxon>Paraglaciecola</taxon>
    </lineage>
</organism>
<dbReference type="InterPro" id="IPR016040">
    <property type="entry name" value="NAD(P)-bd_dom"/>
</dbReference>
<sequence>MRIAVLGATGWVGSTVVAEAKSRGHEVVAIVRDAAKLTAEGVTSRVYDLQSTADFAPVVAEADVVIASIGGRAAGNHEIVAKAAERLLTSLANSGKRLIWVGGAGSLEIAPGVALVTSPDFPAEYKDEALAQGEALNVFRSTKSKTQWTFVSPAAVLYPGDSEGEFRIGGDAFFTNSDGESKISVTDYAKALVDEAENAEHINQRISVAY</sequence>
<dbReference type="EMBL" id="JBBMQS010000003">
    <property type="protein sequence ID" value="MEM5496922.1"/>
    <property type="molecule type" value="Genomic_DNA"/>
</dbReference>
<dbReference type="PANTHER" id="PTHR43355">
    <property type="entry name" value="FLAVIN REDUCTASE (NADPH)"/>
    <property type="match status" value="1"/>
</dbReference>
<dbReference type="InterPro" id="IPR051606">
    <property type="entry name" value="Polyketide_Oxido-like"/>
</dbReference>
<protein>
    <submittedName>
        <fullName evidence="2">NAD(P)-dependent oxidoreductase</fullName>
    </submittedName>
</protein>
<dbReference type="Pfam" id="PF13460">
    <property type="entry name" value="NAD_binding_10"/>
    <property type="match status" value="1"/>
</dbReference>
<comment type="caution">
    <text evidence="2">The sequence shown here is derived from an EMBL/GenBank/DDBJ whole genome shotgun (WGS) entry which is preliminary data.</text>
</comment>
<dbReference type="InterPro" id="IPR036291">
    <property type="entry name" value="NAD(P)-bd_dom_sf"/>
</dbReference>
<dbReference type="PANTHER" id="PTHR43355:SF2">
    <property type="entry name" value="FLAVIN REDUCTASE (NADPH)"/>
    <property type="match status" value="1"/>
</dbReference>
<dbReference type="Proteomes" id="UP001461163">
    <property type="component" value="Unassembled WGS sequence"/>
</dbReference>
<keyword evidence="3" id="KW-1185">Reference proteome</keyword>
<gene>
    <name evidence="2" type="ORF">WNY77_05905</name>
</gene>
<evidence type="ECO:0000259" key="1">
    <source>
        <dbReference type="Pfam" id="PF13460"/>
    </source>
</evidence>
<evidence type="ECO:0000313" key="2">
    <source>
        <dbReference type="EMBL" id="MEM5496922.1"/>
    </source>
</evidence>
<reference evidence="2 3" key="1">
    <citation type="submission" date="2024-03" db="EMBL/GenBank/DDBJ databases">
        <title>Community enrichment and isolation of bacterial strains for fucoidan degradation.</title>
        <authorList>
            <person name="Sichert A."/>
        </authorList>
    </citation>
    <scope>NUCLEOTIDE SEQUENCE [LARGE SCALE GENOMIC DNA]</scope>
    <source>
        <strain evidence="2 3">AS12</strain>
    </source>
</reference>
<evidence type="ECO:0000313" key="3">
    <source>
        <dbReference type="Proteomes" id="UP001461163"/>
    </source>
</evidence>
<dbReference type="SUPFAM" id="SSF51735">
    <property type="entry name" value="NAD(P)-binding Rossmann-fold domains"/>
    <property type="match status" value="1"/>
</dbReference>